<feature type="region of interest" description="Disordered" evidence="1">
    <location>
        <begin position="259"/>
        <end position="279"/>
    </location>
</feature>
<dbReference type="Proteomes" id="UP000282084">
    <property type="component" value="Unassembled WGS sequence"/>
</dbReference>
<name>A0A495VR99_9PSEU</name>
<dbReference type="PROSITE" id="PS51318">
    <property type="entry name" value="TAT"/>
    <property type="match status" value="1"/>
</dbReference>
<feature type="region of interest" description="Disordered" evidence="1">
    <location>
        <begin position="137"/>
        <end position="161"/>
    </location>
</feature>
<keyword evidence="3" id="KW-1185">Reference proteome</keyword>
<evidence type="ECO:0000313" key="3">
    <source>
        <dbReference type="Proteomes" id="UP000282084"/>
    </source>
</evidence>
<sequence>MLSSAGQRAGAGVSRVRRLLSRALLVGGGALAGTAAAWALSAAPAAAQAADHEGVVGVVTRVVAEHRPVQEAVAPVRATVRDLDTTATVRDLDTALRAQRAEDVTPPDLGQVAEEIRGAVDRVGSWFEHPTAVPVRGEHRAGRPQHGGRVAEARPTETAPTATAVPVSLGTPVVQGPFSLLGEIRAASAEQSPGALPADEPGVRRGEPVDVPLAPFTPPFGVPAHCSCGGDGAGSAAGGSGPATGVTADGVDTAVARALLPATERNTTLPGKQPGTTPD</sequence>
<dbReference type="AlphaFoldDB" id="A0A495VR99"/>
<accession>A0A495VR99</accession>
<evidence type="ECO:0000313" key="2">
    <source>
        <dbReference type="EMBL" id="RKT51784.1"/>
    </source>
</evidence>
<dbReference type="EMBL" id="RBXO01000001">
    <property type="protein sequence ID" value="RKT51784.1"/>
    <property type="molecule type" value="Genomic_DNA"/>
</dbReference>
<evidence type="ECO:0000256" key="1">
    <source>
        <dbReference type="SAM" id="MobiDB-lite"/>
    </source>
</evidence>
<comment type="caution">
    <text evidence="2">The sequence shown here is derived from an EMBL/GenBank/DDBJ whole genome shotgun (WGS) entry which is preliminary data.</text>
</comment>
<reference evidence="2 3" key="1">
    <citation type="submission" date="2018-10" db="EMBL/GenBank/DDBJ databases">
        <title>Sequencing the genomes of 1000 actinobacteria strains.</title>
        <authorList>
            <person name="Klenk H.-P."/>
        </authorList>
    </citation>
    <scope>NUCLEOTIDE SEQUENCE [LARGE SCALE GENOMIC DNA]</scope>
    <source>
        <strain evidence="2 3">DSM 43800</strain>
    </source>
</reference>
<protein>
    <submittedName>
        <fullName evidence="2">Uncharacterized protein</fullName>
    </submittedName>
</protein>
<feature type="compositionally biased region" description="Polar residues" evidence="1">
    <location>
        <begin position="264"/>
        <end position="279"/>
    </location>
</feature>
<proteinExistence type="predicted"/>
<dbReference type="InterPro" id="IPR006311">
    <property type="entry name" value="TAT_signal"/>
</dbReference>
<organism evidence="2 3">
    <name type="scientific">Saccharothrix australiensis</name>
    <dbReference type="NCBI Taxonomy" id="2072"/>
    <lineage>
        <taxon>Bacteria</taxon>
        <taxon>Bacillati</taxon>
        <taxon>Actinomycetota</taxon>
        <taxon>Actinomycetes</taxon>
        <taxon>Pseudonocardiales</taxon>
        <taxon>Pseudonocardiaceae</taxon>
        <taxon>Saccharothrix</taxon>
    </lineage>
</organism>
<dbReference type="OrthoDB" id="3682613at2"/>
<gene>
    <name evidence="2" type="ORF">C8E97_0269</name>
</gene>